<gene>
    <name evidence="1" type="ORF">EWB00_008688</name>
</gene>
<dbReference type="EMBL" id="SKCS01000486">
    <property type="protein sequence ID" value="TNN06025.1"/>
    <property type="molecule type" value="Genomic_DNA"/>
</dbReference>
<evidence type="ECO:0000313" key="2">
    <source>
        <dbReference type="Proteomes" id="UP000311919"/>
    </source>
</evidence>
<name>A0A4Z2CP87_SCHJA</name>
<accession>A0A4Z2CP87</accession>
<dbReference type="Proteomes" id="UP000311919">
    <property type="component" value="Unassembled WGS sequence"/>
</dbReference>
<evidence type="ECO:0000313" key="1">
    <source>
        <dbReference type="EMBL" id="TNN06025.1"/>
    </source>
</evidence>
<protein>
    <submittedName>
        <fullName evidence="1">Uncharacterized protein</fullName>
    </submittedName>
</protein>
<sequence length="115" mass="13511">MKYFTKYDPNSLIHTSNIVYKCDDTCRTKAFLHDNISNDVVNDDYRDTIHDPMEMKNFSLSKINTLNDIDIIKTTSFTTKLPYISYYSCTTPSISTSKYHLHSSQFKWNIINHIQ</sequence>
<keyword evidence="2" id="KW-1185">Reference proteome</keyword>
<proteinExistence type="predicted"/>
<reference evidence="1 2" key="1">
    <citation type="submission" date="2019-03" db="EMBL/GenBank/DDBJ databases">
        <title>An improved genome assembly of the fluke Schistosoma japonicum.</title>
        <authorList>
            <person name="Hu W."/>
            <person name="Luo F."/>
            <person name="Yin M."/>
            <person name="Mo X."/>
            <person name="Sun C."/>
            <person name="Wu Q."/>
            <person name="Zhu B."/>
            <person name="Xiang M."/>
            <person name="Wang J."/>
            <person name="Wang Y."/>
            <person name="Zhang T."/>
            <person name="Xu B."/>
            <person name="Zheng H."/>
            <person name="Feng Z."/>
        </authorList>
    </citation>
    <scope>NUCLEOTIDE SEQUENCE [LARGE SCALE GENOMIC DNA]</scope>
    <source>
        <strain evidence="1">HuSjv2</strain>
        <tissue evidence="1">Worms</tissue>
    </source>
</reference>
<comment type="caution">
    <text evidence="1">The sequence shown here is derived from an EMBL/GenBank/DDBJ whole genome shotgun (WGS) entry which is preliminary data.</text>
</comment>
<organism evidence="1 2">
    <name type="scientific">Schistosoma japonicum</name>
    <name type="common">Blood fluke</name>
    <dbReference type="NCBI Taxonomy" id="6182"/>
    <lineage>
        <taxon>Eukaryota</taxon>
        <taxon>Metazoa</taxon>
        <taxon>Spiralia</taxon>
        <taxon>Lophotrochozoa</taxon>
        <taxon>Platyhelminthes</taxon>
        <taxon>Trematoda</taxon>
        <taxon>Digenea</taxon>
        <taxon>Strigeidida</taxon>
        <taxon>Schistosomatoidea</taxon>
        <taxon>Schistosomatidae</taxon>
        <taxon>Schistosoma</taxon>
    </lineage>
</organism>
<dbReference type="OrthoDB" id="10631789at2759"/>
<dbReference type="AlphaFoldDB" id="A0A4Z2CP87"/>